<evidence type="ECO:0000313" key="2">
    <source>
        <dbReference type="Proteomes" id="UP001501243"/>
    </source>
</evidence>
<dbReference type="Proteomes" id="UP001501243">
    <property type="component" value="Unassembled WGS sequence"/>
</dbReference>
<organism evidence="1 2">
    <name type="scientific">Hymenobacter ginsengisoli</name>
    <dbReference type="NCBI Taxonomy" id="1051626"/>
    <lineage>
        <taxon>Bacteria</taxon>
        <taxon>Pseudomonadati</taxon>
        <taxon>Bacteroidota</taxon>
        <taxon>Cytophagia</taxon>
        <taxon>Cytophagales</taxon>
        <taxon>Hymenobacteraceae</taxon>
        <taxon>Hymenobacter</taxon>
    </lineage>
</organism>
<protein>
    <submittedName>
        <fullName evidence="1">Uncharacterized protein</fullName>
    </submittedName>
</protein>
<comment type="caution">
    <text evidence="1">The sequence shown here is derived from an EMBL/GenBank/DDBJ whole genome shotgun (WGS) entry which is preliminary data.</text>
</comment>
<keyword evidence="2" id="KW-1185">Reference proteome</keyword>
<name>A0ABP8QKB9_9BACT</name>
<evidence type="ECO:0000313" key="1">
    <source>
        <dbReference type="EMBL" id="GAA4503660.1"/>
    </source>
</evidence>
<dbReference type="EMBL" id="BAABGQ010000006">
    <property type="protein sequence ID" value="GAA4503660.1"/>
    <property type="molecule type" value="Genomic_DNA"/>
</dbReference>
<accession>A0ABP8QKB9</accession>
<gene>
    <name evidence="1" type="ORF">GCM10023172_28870</name>
</gene>
<reference evidence="2" key="1">
    <citation type="journal article" date="2019" name="Int. J. Syst. Evol. Microbiol.">
        <title>The Global Catalogue of Microorganisms (GCM) 10K type strain sequencing project: providing services to taxonomists for standard genome sequencing and annotation.</title>
        <authorList>
            <consortium name="The Broad Institute Genomics Platform"/>
            <consortium name="The Broad Institute Genome Sequencing Center for Infectious Disease"/>
            <person name="Wu L."/>
            <person name="Ma J."/>
        </authorList>
    </citation>
    <scope>NUCLEOTIDE SEQUENCE [LARGE SCALE GENOMIC DNA]</scope>
    <source>
        <strain evidence="2">JCM 17841</strain>
    </source>
</reference>
<proteinExistence type="predicted"/>
<sequence length="259" mass="28177">MKLDSSRTITTAGKAQFTFPAASFLLLTGAVATGTARVQIREIYTVPDMVLANMPTDVVRRGDMLVSGGEFNIQVWHNAERLRLAAGQTVSVQSPIPTTQDTTRQYVWKQPATVLASDSAGWQWASAQRVQSLPGLYRASLPLDSIGWWNIDQFWHAYKVAGVTTVTVKTTATAAGETRVYLRPAGYNGLMKLWPNTTTGTDWQKNVPAGADMVAVVLQSVNGQLYYGTQRFTVSTGLTVTPPVAAVSEAEAVRLIRQL</sequence>